<comment type="caution">
    <text evidence="8">The sequence shown here is derived from an EMBL/GenBank/DDBJ whole genome shotgun (WGS) entry which is preliminary data.</text>
</comment>
<name>A0A8H3IC03_9LECA</name>
<evidence type="ECO:0000313" key="8">
    <source>
        <dbReference type="EMBL" id="CAF9915160.1"/>
    </source>
</evidence>
<dbReference type="EMBL" id="CAJPDS010000015">
    <property type="protein sequence ID" value="CAF9915160.1"/>
    <property type="molecule type" value="Genomic_DNA"/>
</dbReference>
<evidence type="ECO:0008006" key="10">
    <source>
        <dbReference type="Google" id="ProtNLM"/>
    </source>
</evidence>
<dbReference type="PRINTS" id="PR00385">
    <property type="entry name" value="P450"/>
</dbReference>
<dbReference type="OrthoDB" id="1470350at2759"/>
<dbReference type="Proteomes" id="UP000664521">
    <property type="component" value="Unassembled WGS sequence"/>
</dbReference>
<dbReference type="CDD" id="cd11058">
    <property type="entry name" value="CYP60B-like"/>
    <property type="match status" value="1"/>
</dbReference>
<sequence length="466" mass="53354">MPLLSESSSSQLSILYCIGVGLYNAFLHPLRYIPGPKLAAASRLIWAKHQRNGTLSKYVTQLHEKYGEVVRLAPNEVSFTSGETAWQDIYGLRVGKCDHGAYLKDPNWFPLPPNGVNSIIGANEADHARMRRLVSHAFSEKALRSQEYIIQLYVDLLVQRLHEQIHGNTIGVVDMVKWYNFTTFDVIADLTFGESFHCLRDKTYHPWVSMAFQTIKSYGFISMKRYFPIWAQIVKLLEPKAALRLRREFFRFVDSKVAWRMSMETTRPDFMGFIMRHQDEKGMTVKEIESSLNSFMVAGSETSATMLSGTTMMLIQHPDKMRRLVDEIRSHFGKHSDITLEEVFKLPYLDAVFREGLRMYPPVPTGFARVVPPGGDQISGYWIPGQTSVYVSQFPANHSSRNFTEPNSFIPERWLGEDARFTGDKFSVWNPFSFGPRNCIGKNLAAAEIRLVLSKVFWNFDMELGT</sequence>
<dbReference type="PANTHER" id="PTHR24305">
    <property type="entry name" value="CYTOCHROME P450"/>
    <property type="match status" value="1"/>
</dbReference>
<comment type="cofactor">
    <cofactor evidence="1 6">
        <name>heme</name>
        <dbReference type="ChEBI" id="CHEBI:30413"/>
    </cofactor>
</comment>
<dbReference type="Pfam" id="PF00067">
    <property type="entry name" value="p450"/>
    <property type="match status" value="1"/>
</dbReference>
<dbReference type="GO" id="GO:0020037">
    <property type="term" value="F:heme binding"/>
    <property type="evidence" value="ECO:0007669"/>
    <property type="project" value="InterPro"/>
</dbReference>
<dbReference type="GO" id="GO:0004497">
    <property type="term" value="F:monooxygenase activity"/>
    <property type="evidence" value="ECO:0007669"/>
    <property type="project" value="UniProtKB-KW"/>
</dbReference>
<comment type="similarity">
    <text evidence="2 7">Belongs to the cytochrome P450 family.</text>
</comment>
<dbReference type="PRINTS" id="PR00463">
    <property type="entry name" value="EP450I"/>
</dbReference>
<dbReference type="GO" id="GO:0005506">
    <property type="term" value="F:iron ion binding"/>
    <property type="evidence" value="ECO:0007669"/>
    <property type="project" value="InterPro"/>
</dbReference>
<evidence type="ECO:0000313" key="9">
    <source>
        <dbReference type="Proteomes" id="UP000664521"/>
    </source>
</evidence>
<evidence type="ECO:0000256" key="6">
    <source>
        <dbReference type="PIRSR" id="PIRSR602401-1"/>
    </source>
</evidence>
<protein>
    <recommendedName>
        <fullName evidence="10">Cytochrome P450</fullName>
    </recommendedName>
</protein>
<accession>A0A8H3IC03</accession>
<gene>
    <name evidence="8" type="ORF">HETSPECPRED_002319</name>
</gene>
<evidence type="ECO:0000256" key="7">
    <source>
        <dbReference type="RuleBase" id="RU000461"/>
    </source>
</evidence>
<dbReference type="InterPro" id="IPR036396">
    <property type="entry name" value="Cyt_P450_sf"/>
</dbReference>
<dbReference type="PANTHER" id="PTHR24305:SF210">
    <property type="entry name" value="CYTOCHROME P450 MONOOXYGENASE ASQL-RELATED"/>
    <property type="match status" value="1"/>
</dbReference>
<evidence type="ECO:0000256" key="5">
    <source>
        <dbReference type="ARBA" id="ARBA00023004"/>
    </source>
</evidence>
<keyword evidence="3 6" id="KW-0349">Heme</keyword>
<keyword evidence="7" id="KW-0503">Monooxygenase</keyword>
<dbReference type="PROSITE" id="PS00086">
    <property type="entry name" value="CYTOCHROME_P450"/>
    <property type="match status" value="1"/>
</dbReference>
<evidence type="ECO:0000256" key="2">
    <source>
        <dbReference type="ARBA" id="ARBA00010617"/>
    </source>
</evidence>
<keyword evidence="5 6" id="KW-0408">Iron</keyword>
<reference evidence="8" key="1">
    <citation type="submission" date="2021-03" db="EMBL/GenBank/DDBJ databases">
        <authorList>
            <person name="Tagirdzhanova G."/>
        </authorList>
    </citation>
    <scope>NUCLEOTIDE SEQUENCE</scope>
</reference>
<feature type="binding site" description="axial binding residue" evidence="6">
    <location>
        <position position="439"/>
    </location>
    <ligand>
        <name>heme</name>
        <dbReference type="ChEBI" id="CHEBI:30413"/>
    </ligand>
    <ligandPart>
        <name>Fe</name>
        <dbReference type="ChEBI" id="CHEBI:18248"/>
    </ligandPart>
</feature>
<evidence type="ECO:0000256" key="3">
    <source>
        <dbReference type="ARBA" id="ARBA00022617"/>
    </source>
</evidence>
<dbReference type="InterPro" id="IPR017972">
    <property type="entry name" value="Cyt_P450_CS"/>
</dbReference>
<dbReference type="InterPro" id="IPR002401">
    <property type="entry name" value="Cyt_P450_E_grp-I"/>
</dbReference>
<dbReference type="GO" id="GO:0016705">
    <property type="term" value="F:oxidoreductase activity, acting on paired donors, with incorporation or reduction of molecular oxygen"/>
    <property type="evidence" value="ECO:0007669"/>
    <property type="project" value="InterPro"/>
</dbReference>
<proteinExistence type="inferred from homology"/>
<dbReference type="SUPFAM" id="SSF48264">
    <property type="entry name" value="Cytochrome P450"/>
    <property type="match status" value="1"/>
</dbReference>
<keyword evidence="4 6" id="KW-0479">Metal-binding</keyword>
<dbReference type="AlphaFoldDB" id="A0A8H3IC03"/>
<evidence type="ECO:0000256" key="4">
    <source>
        <dbReference type="ARBA" id="ARBA00022723"/>
    </source>
</evidence>
<dbReference type="InterPro" id="IPR001128">
    <property type="entry name" value="Cyt_P450"/>
</dbReference>
<keyword evidence="9" id="KW-1185">Reference proteome</keyword>
<keyword evidence="7" id="KW-0560">Oxidoreductase</keyword>
<evidence type="ECO:0000256" key="1">
    <source>
        <dbReference type="ARBA" id="ARBA00001971"/>
    </source>
</evidence>
<dbReference type="InterPro" id="IPR050121">
    <property type="entry name" value="Cytochrome_P450_monoxygenase"/>
</dbReference>
<dbReference type="Gene3D" id="1.10.630.10">
    <property type="entry name" value="Cytochrome P450"/>
    <property type="match status" value="1"/>
</dbReference>
<organism evidence="8 9">
    <name type="scientific">Heterodermia speciosa</name>
    <dbReference type="NCBI Taxonomy" id="116794"/>
    <lineage>
        <taxon>Eukaryota</taxon>
        <taxon>Fungi</taxon>
        <taxon>Dikarya</taxon>
        <taxon>Ascomycota</taxon>
        <taxon>Pezizomycotina</taxon>
        <taxon>Lecanoromycetes</taxon>
        <taxon>OSLEUM clade</taxon>
        <taxon>Lecanoromycetidae</taxon>
        <taxon>Caliciales</taxon>
        <taxon>Physciaceae</taxon>
        <taxon>Heterodermia</taxon>
    </lineage>
</organism>